<evidence type="ECO:0000313" key="5">
    <source>
        <dbReference type="EMBL" id="QFU77229.1"/>
    </source>
</evidence>
<comment type="similarity">
    <text evidence="1 3">Belongs to the short-chain dehydrogenases/reductases (SDR) family.</text>
</comment>
<dbReference type="PRINTS" id="PR00081">
    <property type="entry name" value="GDHRDH"/>
</dbReference>
<dbReference type="PANTHER" id="PTHR44196">
    <property type="entry name" value="DEHYDROGENASE/REDUCTASE SDR FAMILY MEMBER 7B"/>
    <property type="match status" value="1"/>
</dbReference>
<dbReference type="Gene3D" id="3.40.50.720">
    <property type="entry name" value="NAD(P)-binding Rossmann-like Domain"/>
    <property type="match status" value="1"/>
</dbReference>
<feature type="domain" description="Ketoreductase" evidence="4">
    <location>
        <begin position="2"/>
        <end position="184"/>
    </location>
</feature>
<reference evidence="5 6" key="1">
    <citation type="submission" date="2019-02" db="EMBL/GenBank/DDBJ databases">
        <authorList>
            <person name="Li S.-H."/>
        </authorList>
    </citation>
    <scope>NUCLEOTIDE SEQUENCE [LARGE SCALE GENOMIC DNA]</scope>
    <source>
        <strain evidence="5 6">IMCC14385</strain>
    </source>
</reference>
<dbReference type="EMBL" id="CP036422">
    <property type="protein sequence ID" value="QFU77229.1"/>
    <property type="molecule type" value="Genomic_DNA"/>
</dbReference>
<dbReference type="SMART" id="SM00822">
    <property type="entry name" value="PKS_KR"/>
    <property type="match status" value="1"/>
</dbReference>
<evidence type="ECO:0000313" key="6">
    <source>
        <dbReference type="Proteomes" id="UP000326287"/>
    </source>
</evidence>
<dbReference type="GO" id="GO:0016491">
    <property type="term" value="F:oxidoreductase activity"/>
    <property type="evidence" value="ECO:0007669"/>
    <property type="project" value="UniProtKB-KW"/>
</dbReference>
<evidence type="ECO:0000256" key="2">
    <source>
        <dbReference type="ARBA" id="ARBA00023002"/>
    </source>
</evidence>
<evidence type="ECO:0000259" key="4">
    <source>
        <dbReference type="SMART" id="SM00822"/>
    </source>
</evidence>
<accession>A0A5P9NNI8</accession>
<keyword evidence="6" id="KW-1185">Reference proteome</keyword>
<name>A0A5P9NNI8_9GAMM</name>
<dbReference type="OrthoDB" id="9787298at2"/>
<dbReference type="NCBIfam" id="NF006123">
    <property type="entry name" value="PRK08267.1"/>
    <property type="match status" value="1"/>
</dbReference>
<dbReference type="PANTHER" id="PTHR44196:SF1">
    <property type="entry name" value="DEHYDROGENASE_REDUCTASE SDR FAMILY MEMBER 7B"/>
    <property type="match status" value="1"/>
</dbReference>
<organism evidence="5 6">
    <name type="scientific">Halioglobus maricola</name>
    <dbReference type="NCBI Taxonomy" id="2601894"/>
    <lineage>
        <taxon>Bacteria</taxon>
        <taxon>Pseudomonadati</taxon>
        <taxon>Pseudomonadota</taxon>
        <taxon>Gammaproteobacteria</taxon>
        <taxon>Cellvibrionales</taxon>
        <taxon>Halieaceae</taxon>
        <taxon>Halioglobus</taxon>
    </lineage>
</organism>
<dbReference type="SUPFAM" id="SSF51735">
    <property type="entry name" value="NAD(P)-binding Rossmann-fold domains"/>
    <property type="match status" value="1"/>
</dbReference>
<gene>
    <name evidence="5" type="ORF">EY643_17060</name>
</gene>
<dbReference type="Proteomes" id="UP000326287">
    <property type="component" value="Chromosome"/>
</dbReference>
<dbReference type="InterPro" id="IPR036291">
    <property type="entry name" value="NAD(P)-bd_dom_sf"/>
</dbReference>
<evidence type="ECO:0000256" key="3">
    <source>
        <dbReference type="RuleBase" id="RU000363"/>
    </source>
</evidence>
<dbReference type="InterPro" id="IPR057326">
    <property type="entry name" value="KR_dom"/>
</dbReference>
<proteinExistence type="inferred from homology"/>
<dbReference type="AlphaFoldDB" id="A0A5P9NNI8"/>
<dbReference type="RefSeq" id="WP_153240374.1">
    <property type="nucleotide sequence ID" value="NZ_CP036422.1"/>
</dbReference>
<dbReference type="KEGG" id="halc:EY643_17060"/>
<dbReference type="Pfam" id="PF00106">
    <property type="entry name" value="adh_short"/>
    <property type="match status" value="1"/>
</dbReference>
<dbReference type="PRINTS" id="PR00080">
    <property type="entry name" value="SDRFAMILY"/>
</dbReference>
<keyword evidence="2" id="KW-0560">Oxidoreductase</keyword>
<dbReference type="GO" id="GO:0016020">
    <property type="term" value="C:membrane"/>
    <property type="evidence" value="ECO:0007669"/>
    <property type="project" value="TreeGrafter"/>
</dbReference>
<sequence>MKTVLITGAAQGIGLETARRYASQGWFVGLYDLNGEMVGELLSSADFPQACGGYCDVTDQASVAAMIEDFAEHSSGRLDLLINNAGVLSAGKFQSIEARAHDLMIDVNIRGATLVLQCAFELLSKTPGATVVNLCSASSIHGIPLLAVYSASKFYIDGITEALDLEWREHDIRVTCVKPPVINTAMGQVVDAEMPQKLGVKFGPEDVAEHIQRAAEGSGTSFPMGLDTKAYYWVDKFLPNFLRHPLTKYLTGK</sequence>
<dbReference type="InterPro" id="IPR002347">
    <property type="entry name" value="SDR_fam"/>
</dbReference>
<protein>
    <submittedName>
        <fullName evidence="5">SDR family oxidoreductase</fullName>
    </submittedName>
</protein>
<evidence type="ECO:0000256" key="1">
    <source>
        <dbReference type="ARBA" id="ARBA00006484"/>
    </source>
</evidence>